<organism evidence="11 12">
    <name type="scientific">Dicentrarchus labrax</name>
    <name type="common">European seabass</name>
    <name type="synonym">Morone labrax</name>
    <dbReference type="NCBI Taxonomy" id="13489"/>
    <lineage>
        <taxon>Eukaryota</taxon>
        <taxon>Metazoa</taxon>
        <taxon>Chordata</taxon>
        <taxon>Craniata</taxon>
        <taxon>Vertebrata</taxon>
        <taxon>Euteleostomi</taxon>
        <taxon>Actinopterygii</taxon>
        <taxon>Neopterygii</taxon>
        <taxon>Teleostei</taxon>
        <taxon>Neoteleostei</taxon>
        <taxon>Acanthomorphata</taxon>
        <taxon>Eupercaria</taxon>
        <taxon>Moronidae</taxon>
        <taxon>Dicentrarchus</taxon>
    </lineage>
</organism>
<dbReference type="InterPro" id="IPR050504">
    <property type="entry name" value="IgSF_BTN/MOG"/>
</dbReference>
<dbReference type="AlphaFoldDB" id="A0A8P4KTF7"/>
<feature type="region of interest" description="Disordered" evidence="7">
    <location>
        <begin position="213"/>
        <end position="254"/>
    </location>
</feature>
<feature type="transmembrane region" description="Helical" evidence="8">
    <location>
        <begin position="178"/>
        <end position="198"/>
    </location>
</feature>
<dbReference type="Pfam" id="PF07686">
    <property type="entry name" value="V-set"/>
    <property type="match status" value="1"/>
</dbReference>
<dbReference type="InterPro" id="IPR003599">
    <property type="entry name" value="Ig_sub"/>
</dbReference>
<evidence type="ECO:0000256" key="8">
    <source>
        <dbReference type="SAM" id="Phobius"/>
    </source>
</evidence>
<dbReference type="InterPro" id="IPR036179">
    <property type="entry name" value="Ig-like_dom_sf"/>
</dbReference>
<keyword evidence="2 9" id="KW-0732">Signal</keyword>
<name>A0A8P4KTF7_DICLA</name>
<protein>
    <recommendedName>
        <fullName evidence="10">Ig-like domain-containing protein</fullName>
    </recommendedName>
</protein>
<dbReference type="GO" id="GO:1903037">
    <property type="term" value="P:regulation of leukocyte cell-cell adhesion"/>
    <property type="evidence" value="ECO:0007669"/>
    <property type="project" value="UniProtKB-ARBA"/>
</dbReference>
<keyword evidence="4" id="KW-1015">Disulfide bond</keyword>
<feature type="domain" description="Ig-like" evidence="10">
    <location>
        <begin position="31"/>
        <end position="131"/>
    </location>
</feature>
<evidence type="ECO:0000259" key="10">
    <source>
        <dbReference type="PROSITE" id="PS50835"/>
    </source>
</evidence>
<dbReference type="GeneTree" id="ENSGT01050000244843"/>
<evidence type="ECO:0000256" key="4">
    <source>
        <dbReference type="ARBA" id="ARBA00023157"/>
    </source>
</evidence>
<evidence type="ECO:0000256" key="3">
    <source>
        <dbReference type="ARBA" id="ARBA00023136"/>
    </source>
</evidence>
<dbReference type="GO" id="GO:0009897">
    <property type="term" value="C:external side of plasma membrane"/>
    <property type="evidence" value="ECO:0007669"/>
    <property type="project" value="TreeGrafter"/>
</dbReference>
<dbReference type="SMART" id="SM00406">
    <property type="entry name" value="IGv"/>
    <property type="match status" value="1"/>
</dbReference>
<dbReference type="SMART" id="SM00409">
    <property type="entry name" value="IG"/>
    <property type="match status" value="1"/>
</dbReference>
<reference evidence="11" key="2">
    <citation type="submission" date="2025-09" db="UniProtKB">
        <authorList>
            <consortium name="Ensembl"/>
        </authorList>
    </citation>
    <scope>IDENTIFICATION</scope>
</reference>
<feature type="region of interest" description="Disordered" evidence="7">
    <location>
        <begin position="147"/>
        <end position="168"/>
    </location>
</feature>
<dbReference type="GO" id="GO:0001817">
    <property type="term" value="P:regulation of cytokine production"/>
    <property type="evidence" value="ECO:0007669"/>
    <property type="project" value="TreeGrafter"/>
</dbReference>
<keyword evidence="8" id="KW-1133">Transmembrane helix</keyword>
<evidence type="ECO:0000313" key="12">
    <source>
        <dbReference type="Proteomes" id="UP000694389"/>
    </source>
</evidence>
<feature type="compositionally biased region" description="Basic and acidic residues" evidence="7">
    <location>
        <begin position="213"/>
        <end position="233"/>
    </location>
</feature>
<dbReference type="PROSITE" id="PS50835">
    <property type="entry name" value="IG_LIKE"/>
    <property type="match status" value="1"/>
</dbReference>
<keyword evidence="5" id="KW-0325">Glycoprotein</keyword>
<evidence type="ECO:0000256" key="1">
    <source>
        <dbReference type="ARBA" id="ARBA00004370"/>
    </source>
</evidence>
<dbReference type="SUPFAM" id="SSF48726">
    <property type="entry name" value="Immunoglobulin"/>
    <property type="match status" value="1"/>
</dbReference>
<evidence type="ECO:0000256" key="5">
    <source>
        <dbReference type="ARBA" id="ARBA00023180"/>
    </source>
</evidence>
<feature type="compositionally biased region" description="Polar residues" evidence="7">
    <location>
        <begin position="241"/>
        <end position="254"/>
    </location>
</feature>
<dbReference type="Gene3D" id="2.60.40.10">
    <property type="entry name" value="Immunoglobulins"/>
    <property type="match status" value="1"/>
</dbReference>
<dbReference type="Ensembl" id="ENSDLAT00005086445.1">
    <property type="protein sequence ID" value="ENSDLAP00005082948.1"/>
    <property type="gene ID" value="ENSDLAG00005032061.1"/>
</dbReference>
<accession>A0A8P4KTF7</accession>
<evidence type="ECO:0000256" key="9">
    <source>
        <dbReference type="SAM" id="SignalP"/>
    </source>
</evidence>
<dbReference type="PANTHER" id="PTHR24100">
    <property type="entry name" value="BUTYROPHILIN"/>
    <property type="match status" value="1"/>
</dbReference>
<evidence type="ECO:0000256" key="2">
    <source>
        <dbReference type="ARBA" id="ARBA00022729"/>
    </source>
</evidence>
<keyword evidence="8" id="KW-0812">Transmembrane</keyword>
<keyword evidence="3 8" id="KW-0472">Membrane</keyword>
<keyword evidence="12" id="KW-1185">Reference proteome</keyword>
<dbReference type="InterPro" id="IPR013783">
    <property type="entry name" value="Ig-like_fold"/>
</dbReference>
<evidence type="ECO:0000313" key="11">
    <source>
        <dbReference type="Ensembl" id="ENSDLAP00005082948.1"/>
    </source>
</evidence>
<dbReference type="PANTHER" id="PTHR24100:SF151">
    <property type="entry name" value="ICOS LIGAND"/>
    <property type="match status" value="1"/>
</dbReference>
<reference evidence="11" key="1">
    <citation type="submission" date="2025-08" db="UniProtKB">
        <authorList>
            <consortium name="Ensembl"/>
        </authorList>
    </citation>
    <scope>IDENTIFICATION</scope>
</reference>
<dbReference type="InterPro" id="IPR007110">
    <property type="entry name" value="Ig-like_dom"/>
</dbReference>
<feature type="chain" id="PRO_5035854139" description="Ig-like domain-containing protein" evidence="9">
    <location>
        <begin position="30"/>
        <end position="254"/>
    </location>
</feature>
<dbReference type="Proteomes" id="UP000694389">
    <property type="component" value="Unassembled WGS sequence"/>
</dbReference>
<dbReference type="GO" id="GO:0050852">
    <property type="term" value="P:T cell receptor signaling pathway"/>
    <property type="evidence" value="ECO:0007669"/>
    <property type="project" value="TreeGrafter"/>
</dbReference>
<dbReference type="GO" id="GO:0050863">
    <property type="term" value="P:regulation of T cell activation"/>
    <property type="evidence" value="ECO:0007669"/>
    <property type="project" value="UniProtKB-ARBA"/>
</dbReference>
<proteinExistence type="predicted"/>
<dbReference type="GO" id="GO:0005102">
    <property type="term" value="F:signaling receptor binding"/>
    <property type="evidence" value="ECO:0007669"/>
    <property type="project" value="TreeGrafter"/>
</dbReference>
<dbReference type="FunFam" id="2.60.40.10:FF:000142">
    <property type="entry name" value="V-set domain-containing T-cell activation inhibitor 1"/>
    <property type="match status" value="1"/>
</dbReference>
<evidence type="ECO:0000256" key="7">
    <source>
        <dbReference type="SAM" id="MobiDB-lite"/>
    </source>
</evidence>
<dbReference type="InterPro" id="IPR013106">
    <property type="entry name" value="Ig_V-set"/>
</dbReference>
<sequence length="254" mass="28205">MKTFNYRIDTSSITTMILLMLLVVLSVDAGEHQAVCPTPTMEAKRGDDVVLRCFLEPEFNLSAKTLDWSRVDLKEPNEVHVYRSKGDDLKTQIGQYKNRTTLNHEELSRGIGTLLISSVQPSDSGLYQCYIPKLKVGCTINLTVVEEDQQSTTGPPEEDVTEPNNANVGNRNAARARIVTAAVVTLYVLVVLVLWKLGKIQDCMKRLRGRTEQHLETVSDGSERKELNSKSSEDCEDQETSAENGSGNIDSEGK</sequence>
<comment type="subcellular location">
    <subcellularLocation>
        <location evidence="1">Membrane</location>
    </subcellularLocation>
</comment>
<keyword evidence="6" id="KW-0393">Immunoglobulin domain</keyword>
<evidence type="ECO:0000256" key="6">
    <source>
        <dbReference type="ARBA" id="ARBA00023319"/>
    </source>
</evidence>
<feature type="signal peptide" evidence="9">
    <location>
        <begin position="1"/>
        <end position="29"/>
    </location>
</feature>